<dbReference type="PROSITE" id="PS51186">
    <property type="entry name" value="GNAT"/>
    <property type="match status" value="1"/>
</dbReference>
<comment type="similarity">
    <text evidence="1">Belongs to the acetyl-CoA hydrolase/transferase family.</text>
</comment>
<dbReference type="Gene3D" id="3.30.750.70">
    <property type="entry name" value="4-hydroxybutyrate coenzyme like domains"/>
    <property type="match status" value="1"/>
</dbReference>
<dbReference type="Gene3D" id="3.40.1080.20">
    <property type="entry name" value="Acetyl-CoA hydrolase/transferase C-terminal domain"/>
    <property type="match status" value="1"/>
</dbReference>
<dbReference type="InterPro" id="IPR003702">
    <property type="entry name" value="ActCoA_hydro_N"/>
</dbReference>
<dbReference type="Pfam" id="PF02550">
    <property type="entry name" value="AcetylCoA_hydro"/>
    <property type="match status" value="1"/>
</dbReference>
<feature type="domain" description="N-acetyltransferase" evidence="3">
    <location>
        <begin position="472"/>
        <end position="627"/>
    </location>
</feature>
<dbReference type="Gene3D" id="3.40.1080.10">
    <property type="entry name" value="Glutaconate Coenzyme A-transferase"/>
    <property type="match status" value="1"/>
</dbReference>
<organism evidence="4 5">
    <name type="scientific">Candidatus Methanocrinis natronophilus</name>
    <dbReference type="NCBI Taxonomy" id="3033396"/>
    <lineage>
        <taxon>Archaea</taxon>
        <taxon>Methanobacteriati</taxon>
        <taxon>Methanobacteriota</taxon>
        <taxon>Stenosarchaea group</taxon>
        <taxon>Methanomicrobia</taxon>
        <taxon>Methanotrichales</taxon>
        <taxon>Methanotrichaceae</taxon>
        <taxon>Methanocrinis</taxon>
    </lineage>
</organism>
<accession>A0ABT5X5H6</accession>
<dbReference type="GO" id="GO:0016746">
    <property type="term" value="F:acyltransferase activity"/>
    <property type="evidence" value="ECO:0007669"/>
    <property type="project" value="UniProtKB-KW"/>
</dbReference>
<dbReference type="InterPro" id="IPR046433">
    <property type="entry name" value="ActCoA_hydro"/>
</dbReference>
<evidence type="ECO:0000256" key="2">
    <source>
        <dbReference type="ARBA" id="ARBA00022679"/>
    </source>
</evidence>
<dbReference type="PANTHER" id="PTHR21432">
    <property type="entry name" value="ACETYL-COA HYDROLASE-RELATED"/>
    <property type="match status" value="1"/>
</dbReference>
<sequence length="631" mass="70390">MDRSDLLEFLKESWPEKFAPEEEIFSHIHAGDKIFIGTGCGEPQHLVQALVDFVSRSPKAFFGIELIHVWTLGTAPYIDEKFRNNFRIDSFFISEGTRNAINRGAADYTPVSLSAVPGLIRREIIPIDVALIQTSPPDKHGYMSLGISVDIVKAAAQKASLIVAQINSHMPRTQGDGFINIKDVDFIIHRDEPLLEYEVEDPGEIIISIGKYVARIVEDGSTLQVGYGIIPNAVVSYLDEKKHLGVHTELLSDGIIDLMKKGVVDNTLKSIDTGKTVASYCMGKKESYEFLDENPTIEFKTIDYVNSPLIIAKNKLMTAINSAMEIDLTGQVTAESLAGTFYFGVGGQADFMRGAALAPGGKSILALPSTAVNDTISRIVPSLREGTGVTLTRGDVHYVVTEYGIAYLHGKNIRERAMDLIAIAHPKFRPQLIEEAKKRFLIYKDQAFVPGVNGVYPAALETFRTTRTGLKVLLRPVKIGDEPLMKDFFYDLSNDSMYRRFMSVRMDMPHERLQEFGIVDYANRMMILAVVEGDSRETIAAIGQYEINDKMHNGEVALVVKDEYQNMGVGHDLLTYLTRLARGRGLLGFTAEVLVENEPMLNLFKKMGFDTEKKSEDGVYEMRMKFRDLEG</sequence>
<gene>
    <name evidence="4" type="ORF">P0O15_01965</name>
</gene>
<dbReference type="InterPro" id="IPR038460">
    <property type="entry name" value="AcetylCoA_hyd_C_sf"/>
</dbReference>
<keyword evidence="2 4" id="KW-0808">Transferase</keyword>
<reference evidence="4 5" key="1">
    <citation type="submission" date="2023-03" db="EMBL/GenBank/DDBJ databases">
        <title>WGS of Methanotrichaceae archaeon Mx.</title>
        <authorList>
            <person name="Sorokin D.Y."/>
            <person name="Merkel A.Y."/>
        </authorList>
    </citation>
    <scope>NUCLEOTIDE SEQUENCE [LARGE SCALE GENOMIC DNA]</scope>
    <source>
        <strain evidence="4 5">Mx</strain>
    </source>
</reference>
<keyword evidence="4" id="KW-0012">Acyltransferase</keyword>
<dbReference type="SUPFAM" id="SSF100950">
    <property type="entry name" value="NagB/RpiA/CoA transferase-like"/>
    <property type="match status" value="2"/>
</dbReference>
<keyword evidence="5" id="KW-1185">Reference proteome</keyword>
<dbReference type="Pfam" id="PF13336">
    <property type="entry name" value="AcetylCoA_hyd_C"/>
    <property type="match status" value="1"/>
</dbReference>
<dbReference type="InterPro" id="IPR037171">
    <property type="entry name" value="NagB/RpiA_transferase-like"/>
</dbReference>
<dbReference type="SUPFAM" id="SSF55729">
    <property type="entry name" value="Acyl-CoA N-acyltransferases (Nat)"/>
    <property type="match status" value="1"/>
</dbReference>
<dbReference type="Gene3D" id="3.40.630.30">
    <property type="match status" value="1"/>
</dbReference>
<protein>
    <submittedName>
        <fullName evidence="4">GNAT family N-acetyltransferase</fullName>
        <ecNumber evidence="4">2.3.1.-</ecNumber>
    </submittedName>
</protein>
<dbReference type="EMBL" id="JARFPK010000005">
    <property type="protein sequence ID" value="MDF0589944.1"/>
    <property type="molecule type" value="Genomic_DNA"/>
</dbReference>
<dbReference type="InterPro" id="IPR016181">
    <property type="entry name" value="Acyl_CoA_acyltransferase"/>
</dbReference>
<comment type="caution">
    <text evidence="4">The sequence shown here is derived from an EMBL/GenBank/DDBJ whole genome shotgun (WGS) entry which is preliminary data.</text>
</comment>
<dbReference type="Proteomes" id="UP001220010">
    <property type="component" value="Unassembled WGS sequence"/>
</dbReference>
<proteinExistence type="inferred from homology"/>
<dbReference type="EC" id="2.3.1.-" evidence="4"/>
<dbReference type="RefSeq" id="WP_316965700.1">
    <property type="nucleotide sequence ID" value="NZ_JARFPK010000005.1"/>
</dbReference>
<dbReference type="InterPro" id="IPR000182">
    <property type="entry name" value="GNAT_dom"/>
</dbReference>
<evidence type="ECO:0000313" key="4">
    <source>
        <dbReference type="EMBL" id="MDF0589944.1"/>
    </source>
</evidence>
<evidence type="ECO:0000256" key="1">
    <source>
        <dbReference type="ARBA" id="ARBA00009632"/>
    </source>
</evidence>
<dbReference type="PANTHER" id="PTHR21432:SF20">
    <property type="entry name" value="ACETYL-COA HYDROLASE"/>
    <property type="match status" value="1"/>
</dbReference>
<dbReference type="InterPro" id="IPR026888">
    <property type="entry name" value="AcetylCoA_hyd_C"/>
</dbReference>
<evidence type="ECO:0000259" key="3">
    <source>
        <dbReference type="PROSITE" id="PS51186"/>
    </source>
</evidence>
<evidence type="ECO:0000313" key="5">
    <source>
        <dbReference type="Proteomes" id="UP001220010"/>
    </source>
</evidence>
<name>A0ABT5X5H6_9EURY</name>
<dbReference type="Pfam" id="PF00583">
    <property type="entry name" value="Acetyltransf_1"/>
    <property type="match status" value="1"/>
</dbReference>